<dbReference type="Pfam" id="PF00389">
    <property type="entry name" value="2-Hacid_dh"/>
    <property type="match status" value="1"/>
</dbReference>
<feature type="domain" description="D-isomer specific 2-hydroxyacid dehydrogenase NAD-binding" evidence="5">
    <location>
        <begin position="198"/>
        <end position="356"/>
    </location>
</feature>
<dbReference type="PROSITE" id="PS00065">
    <property type="entry name" value="D_2_HYDROXYACID_DH_1"/>
    <property type="match status" value="1"/>
</dbReference>
<keyword evidence="1 2" id="KW-0560">Oxidoreductase</keyword>
<dbReference type="GO" id="GO:0016618">
    <property type="term" value="F:hydroxypyruvate reductase [NAD(P)H] activity"/>
    <property type="evidence" value="ECO:0007669"/>
    <property type="project" value="TreeGrafter"/>
</dbReference>
<feature type="compositionally biased region" description="Low complexity" evidence="3">
    <location>
        <begin position="31"/>
        <end position="46"/>
    </location>
</feature>
<dbReference type="GO" id="GO:0051287">
    <property type="term" value="F:NAD binding"/>
    <property type="evidence" value="ECO:0007669"/>
    <property type="project" value="InterPro"/>
</dbReference>
<dbReference type="Gene3D" id="3.40.50.720">
    <property type="entry name" value="NAD(P)-binding Rossmann-like Domain"/>
    <property type="match status" value="2"/>
</dbReference>
<dbReference type="InterPro" id="IPR050223">
    <property type="entry name" value="D-isomer_2-hydroxyacid_DH"/>
</dbReference>
<accession>A0A9P4K6L5</accession>
<dbReference type="AlphaFoldDB" id="A0A9P4K6L5"/>
<dbReference type="InterPro" id="IPR006139">
    <property type="entry name" value="D-isomer_2_OHA_DH_cat_dom"/>
</dbReference>
<dbReference type="EMBL" id="ML986632">
    <property type="protein sequence ID" value="KAF2263041.1"/>
    <property type="molecule type" value="Genomic_DNA"/>
</dbReference>
<dbReference type="InterPro" id="IPR036291">
    <property type="entry name" value="NAD(P)-bd_dom_sf"/>
</dbReference>
<evidence type="ECO:0000256" key="1">
    <source>
        <dbReference type="ARBA" id="ARBA00023002"/>
    </source>
</evidence>
<evidence type="ECO:0000256" key="2">
    <source>
        <dbReference type="RuleBase" id="RU003719"/>
    </source>
</evidence>
<dbReference type="InterPro" id="IPR006140">
    <property type="entry name" value="D-isomer_DH_NAD-bd"/>
</dbReference>
<reference evidence="7" key="1">
    <citation type="journal article" date="2020" name="Stud. Mycol.">
        <title>101 Dothideomycetes genomes: A test case for predicting lifestyles and emergence of pathogens.</title>
        <authorList>
            <person name="Haridas S."/>
            <person name="Albert R."/>
            <person name="Binder M."/>
            <person name="Bloem J."/>
            <person name="LaButti K."/>
            <person name="Salamov A."/>
            <person name="Andreopoulos B."/>
            <person name="Baker S."/>
            <person name="Barry K."/>
            <person name="Bills G."/>
            <person name="Bluhm B."/>
            <person name="Cannon C."/>
            <person name="Castanera R."/>
            <person name="Culley D."/>
            <person name="Daum C."/>
            <person name="Ezra D."/>
            <person name="Gonzalez J."/>
            <person name="Henrissat B."/>
            <person name="Kuo A."/>
            <person name="Liang C."/>
            <person name="Lipzen A."/>
            <person name="Lutzoni F."/>
            <person name="Magnuson J."/>
            <person name="Mondo S."/>
            <person name="Nolan M."/>
            <person name="Ohm R."/>
            <person name="Pangilinan J."/>
            <person name="Park H.-J."/>
            <person name="Ramirez L."/>
            <person name="Alfaro M."/>
            <person name="Sun H."/>
            <person name="Tritt A."/>
            <person name="Yoshinaga Y."/>
            <person name="Zwiers L.-H."/>
            <person name="Turgeon B."/>
            <person name="Goodwin S."/>
            <person name="Spatafora J."/>
            <person name="Crous P."/>
            <person name="Grigoriev I."/>
        </authorList>
    </citation>
    <scope>NUCLEOTIDE SEQUENCE [LARGE SCALE GENOMIC DNA]</scope>
    <source>
        <strain evidence="7">CBS 304.66</strain>
    </source>
</reference>
<evidence type="ECO:0000256" key="3">
    <source>
        <dbReference type="SAM" id="MobiDB-lite"/>
    </source>
</evidence>
<keyword evidence="7" id="KW-1185">Reference proteome</keyword>
<evidence type="ECO:0000313" key="6">
    <source>
        <dbReference type="EMBL" id="KAF2263041.1"/>
    </source>
</evidence>
<dbReference type="Proteomes" id="UP000800093">
    <property type="component" value="Unassembled WGS sequence"/>
</dbReference>
<name>A0A9P4K6L5_9PLEO</name>
<dbReference type="GO" id="GO:0030267">
    <property type="term" value="F:glyoxylate reductase (NADPH) activity"/>
    <property type="evidence" value="ECO:0007669"/>
    <property type="project" value="TreeGrafter"/>
</dbReference>
<evidence type="ECO:0000313" key="7">
    <source>
        <dbReference type="Proteomes" id="UP000800093"/>
    </source>
</evidence>
<feature type="compositionally biased region" description="Polar residues" evidence="3">
    <location>
        <begin position="47"/>
        <end position="56"/>
    </location>
</feature>
<dbReference type="PROSITE" id="PS00671">
    <property type="entry name" value="D_2_HYDROXYACID_DH_3"/>
    <property type="match status" value="1"/>
</dbReference>
<dbReference type="OrthoDB" id="9991913at2759"/>
<dbReference type="SUPFAM" id="SSF51735">
    <property type="entry name" value="NAD(P)-binding Rossmann-fold domains"/>
    <property type="match status" value="1"/>
</dbReference>
<dbReference type="SUPFAM" id="SSF52283">
    <property type="entry name" value="Formate/glycerate dehydrogenase catalytic domain-like"/>
    <property type="match status" value="1"/>
</dbReference>
<dbReference type="PANTHER" id="PTHR10996:SF281">
    <property type="entry name" value="D-ISOMER SPECIFIC 2-HYDROXYACID DEHYDROGENASE NAD-BINDING DOMAIN-CONTAINING PROTEIN-RELATED"/>
    <property type="match status" value="1"/>
</dbReference>
<evidence type="ECO:0000259" key="5">
    <source>
        <dbReference type="Pfam" id="PF02826"/>
    </source>
</evidence>
<feature type="domain" description="D-isomer specific 2-hydroxyacid dehydrogenase catalytic" evidence="4">
    <location>
        <begin position="125"/>
        <end position="388"/>
    </location>
</feature>
<organism evidence="6 7">
    <name type="scientific">Lojkania enalia</name>
    <dbReference type="NCBI Taxonomy" id="147567"/>
    <lineage>
        <taxon>Eukaryota</taxon>
        <taxon>Fungi</taxon>
        <taxon>Dikarya</taxon>
        <taxon>Ascomycota</taxon>
        <taxon>Pezizomycotina</taxon>
        <taxon>Dothideomycetes</taxon>
        <taxon>Pleosporomycetidae</taxon>
        <taxon>Pleosporales</taxon>
        <taxon>Pleosporales incertae sedis</taxon>
        <taxon>Lojkania</taxon>
    </lineage>
</organism>
<protein>
    <submittedName>
        <fullName evidence="6">D-mandelate dehydrogenase-like protein</fullName>
    </submittedName>
</protein>
<proteinExistence type="inferred from homology"/>
<comment type="similarity">
    <text evidence="2">Belongs to the D-isomer specific 2-hydroxyacid dehydrogenase family.</text>
</comment>
<dbReference type="InterPro" id="IPR029752">
    <property type="entry name" value="D-isomer_DH_CS1"/>
</dbReference>
<dbReference type="FunFam" id="3.40.50.720:FF:000526">
    <property type="entry name" value="D-mandelate dehydrogenase, putative"/>
    <property type="match status" value="1"/>
</dbReference>
<dbReference type="PANTHER" id="PTHR10996">
    <property type="entry name" value="2-HYDROXYACID DEHYDROGENASE-RELATED"/>
    <property type="match status" value="1"/>
</dbReference>
<dbReference type="InterPro" id="IPR029753">
    <property type="entry name" value="D-isomer_DH_CS"/>
</dbReference>
<gene>
    <name evidence="6" type="ORF">CC78DRAFT_497420</name>
</gene>
<comment type="caution">
    <text evidence="6">The sequence shown here is derived from an EMBL/GenBank/DDBJ whole genome shotgun (WGS) entry which is preliminary data.</text>
</comment>
<dbReference type="CDD" id="cd12168">
    <property type="entry name" value="Mand_dh_like"/>
    <property type="match status" value="1"/>
</dbReference>
<dbReference type="Pfam" id="PF02826">
    <property type="entry name" value="2-Hacid_dh_C"/>
    <property type="match status" value="1"/>
</dbReference>
<dbReference type="GO" id="GO:0005829">
    <property type="term" value="C:cytosol"/>
    <property type="evidence" value="ECO:0007669"/>
    <property type="project" value="TreeGrafter"/>
</dbReference>
<sequence>MSAATPTPLDAGLPAPPIPVPSTSSHKPNHSLSTISTISTQSEATTLSTQTETSNRPTILHLGDDIRWNHDLYREFGERFRIERSYSMGREQFKGALTDRKWGDFVGIYRPFWNTGGEMGNWDLELISLLPKSCKIYASAGAGFDWVDTKTMAEHGIIYCNSASACTESVADAAIVLIISTFRAIAWSFLAARSCDSSKFHNANQNIAAVTHNPNGHILGIIGLGKIGYRIAQKASLAFGMKIWYHDIVRFEEREKEIGAKWCESLEELLANADCVLLATPFSGSVLLSGPQFNQFKRGARLVNIARGKLIDEEALVAALDEGIISSAGLDVHANEPYVNEHLANRENVMVLSHTAGASVESHIGFERLGMENLMSFLEGKGAITPVNLHWMKEKE</sequence>
<evidence type="ECO:0000259" key="4">
    <source>
        <dbReference type="Pfam" id="PF00389"/>
    </source>
</evidence>
<feature type="region of interest" description="Disordered" evidence="3">
    <location>
        <begin position="1"/>
        <end position="56"/>
    </location>
</feature>